<evidence type="ECO:0000313" key="1">
    <source>
        <dbReference type="EMBL" id="VEH85118.1"/>
    </source>
</evidence>
<dbReference type="Proteomes" id="UP000281170">
    <property type="component" value="Plasmid 11"/>
</dbReference>
<sequence>MINANLLHDSSNGASPKFFYLMALDVDEPEEIFIVNSFDIF</sequence>
<dbReference type="KEGG" id="ladl:NCTC12735_00741"/>
<accession>A0A3S4V4I0</accession>
<gene>
    <name evidence="1" type="ORF">NCTC12735_00741</name>
</gene>
<proteinExistence type="predicted"/>
<reference evidence="1 2" key="1">
    <citation type="submission" date="2018-12" db="EMBL/GenBank/DDBJ databases">
        <authorList>
            <consortium name="Pathogen Informatics"/>
        </authorList>
    </citation>
    <scope>NUCLEOTIDE SEQUENCE [LARGE SCALE GENOMIC DNA]</scope>
    <source>
        <strain evidence="1 2">NCTC12735</strain>
        <plasmid evidence="2">11</plasmid>
    </source>
</reference>
<protein>
    <submittedName>
        <fullName evidence="1">Uncharacterized protein</fullName>
    </submittedName>
</protein>
<evidence type="ECO:0000313" key="2">
    <source>
        <dbReference type="Proteomes" id="UP000281170"/>
    </source>
</evidence>
<keyword evidence="1" id="KW-0614">Plasmid</keyword>
<organism evidence="1 2">
    <name type="scientific">Legionella adelaidensis</name>
    <dbReference type="NCBI Taxonomy" id="45056"/>
    <lineage>
        <taxon>Bacteria</taxon>
        <taxon>Pseudomonadati</taxon>
        <taxon>Pseudomonadota</taxon>
        <taxon>Gammaproteobacteria</taxon>
        <taxon>Legionellales</taxon>
        <taxon>Legionellaceae</taxon>
        <taxon>Legionella</taxon>
    </lineage>
</organism>
<geneLocation type="plasmid" evidence="1 2">
    <name>11</name>
</geneLocation>
<dbReference type="EMBL" id="LR134420">
    <property type="protein sequence ID" value="VEH85118.1"/>
    <property type="molecule type" value="Genomic_DNA"/>
</dbReference>
<dbReference type="AlphaFoldDB" id="A0A3S4V4I0"/>
<name>A0A3S4V4I0_9GAMM</name>